<dbReference type="RefSeq" id="WP_091311236.1">
    <property type="nucleotide sequence ID" value="NZ_FMIB01000002.1"/>
</dbReference>
<proteinExistence type="predicted"/>
<dbReference type="EMBL" id="FMIB01000002">
    <property type="protein sequence ID" value="SCL56470.1"/>
    <property type="molecule type" value="Genomic_DNA"/>
</dbReference>
<protein>
    <submittedName>
        <fullName evidence="1">Uncharacterized protein</fullName>
    </submittedName>
</protein>
<evidence type="ECO:0000313" key="1">
    <source>
        <dbReference type="EMBL" id="SCL56470.1"/>
    </source>
</evidence>
<dbReference type="Proteomes" id="UP000198605">
    <property type="component" value="Unassembled WGS sequence"/>
</dbReference>
<sequence length="77" mass="8370">MAKVPWTARINGQAEPTGKGRILIPLKVDEDPDRPQTLVIQASRAEALIRQLQNAVQREKTLQAWAKGKGGDATPAV</sequence>
<dbReference type="GeneID" id="43278864"/>
<evidence type="ECO:0000313" key="2">
    <source>
        <dbReference type="Proteomes" id="UP000198605"/>
    </source>
</evidence>
<keyword evidence="2" id="KW-1185">Reference proteome</keyword>
<name>A0A1C6URB5_9ACTN</name>
<reference evidence="2" key="1">
    <citation type="submission" date="2016-06" db="EMBL/GenBank/DDBJ databases">
        <authorList>
            <person name="Varghese N."/>
            <person name="Submissions Spin"/>
        </authorList>
    </citation>
    <scope>NUCLEOTIDE SEQUENCE [LARGE SCALE GENOMIC DNA]</scope>
    <source>
        <strain evidence="2">DSM 44151</strain>
    </source>
</reference>
<accession>A0A1C6URB5</accession>
<dbReference type="AlphaFoldDB" id="A0A1C6URB5"/>
<gene>
    <name evidence="1" type="ORF">GA0070603_2214</name>
</gene>
<organism evidence="1 2">
    <name type="scientific">Micromonospora chersina</name>
    <dbReference type="NCBI Taxonomy" id="47854"/>
    <lineage>
        <taxon>Bacteria</taxon>
        <taxon>Bacillati</taxon>
        <taxon>Actinomycetota</taxon>
        <taxon>Actinomycetes</taxon>
        <taxon>Micromonosporales</taxon>
        <taxon>Micromonosporaceae</taxon>
        <taxon>Micromonospora</taxon>
    </lineage>
</organism>